<dbReference type="PATRIC" id="fig|454.4.peg.1088"/>
<evidence type="ECO:0008006" key="4">
    <source>
        <dbReference type="Google" id="ProtNLM"/>
    </source>
</evidence>
<evidence type="ECO:0000313" key="2">
    <source>
        <dbReference type="EMBL" id="KTD26943.1"/>
    </source>
</evidence>
<evidence type="ECO:0000256" key="1">
    <source>
        <dbReference type="SAM" id="SignalP"/>
    </source>
</evidence>
<reference evidence="2 3" key="1">
    <citation type="submission" date="2015-11" db="EMBL/GenBank/DDBJ databases">
        <title>Genomic analysis of 38 Legionella species identifies large and diverse effector repertoires.</title>
        <authorList>
            <person name="Burstein D."/>
            <person name="Amaro F."/>
            <person name="Zusman T."/>
            <person name="Lifshitz Z."/>
            <person name="Cohen O."/>
            <person name="Gilbert J.A."/>
            <person name="Pupko T."/>
            <person name="Shuman H.A."/>
            <person name="Segal G."/>
        </authorList>
    </citation>
    <scope>NUCLEOTIDE SEQUENCE [LARGE SCALE GENOMIC DNA]</scope>
    <source>
        <strain evidence="2 3">Bercovier 4</strain>
    </source>
</reference>
<evidence type="ECO:0000313" key="3">
    <source>
        <dbReference type="Proteomes" id="UP000054761"/>
    </source>
</evidence>
<protein>
    <recommendedName>
        <fullName evidence="4">Secreted protein</fullName>
    </recommendedName>
</protein>
<dbReference type="EMBL" id="LNYH01000050">
    <property type="protein sequence ID" value="KTD26943.1"/>
    <property type="molecule type" value="Genomic_DNA"/>
</dbReference>
<dbReference type="Proteomes" id="UP000054761">
    <property type="component" value="Unassembled WGS sequence"/>
</dbReference>
<feature type="chain" id="PRO_5006915267" description="Secreted protein" evidence="1">
    <location>
        <begin position="21"/>
        <end position="131"/>
    </location>
</feature>
<feature type="signal peptide" evidence="1">
    <location>
        <begin position="1"/>
        <end position="20"/>
    </location>
</feature>
<sequence length="131" mass="14603">MRPSTLLGTLLILLFTTACGAVQIKVQGLEHFPVNANFEITYTLYTNCDNKGSQYQCSESNSHGFVPVENLKPLLAVIGRRSDTFDHNHSIPYRDSTLALRLENAVNTCQVVLTQKKSVNIYFQPDGSCSY</sequence>
<gene>
    <name evidence="2" type="ORF">Lisr_1009</name>
</gene>
<dbReference type="PROSITE" id="PS51257">
    <property type="entry name" value="PROKAR_LIPOPROTEIN"/>
    <property type="match status" value="1"/>
</dbReference>
<dbReference type="AlphaFoldDB" id="A0A0W0W3N6"/>
<accession>A0A0W0W3N6</accession>
<keyword evidence="1" id="KW-0732">Signal</keyword>
<keyword evidence="3" id="KW-1185">Reference proteome</keyword>
<proteinExistence type="predicted"/>
<comment type="caution">
    <text evidence="2">The sequence shown here is derived from an EMBL/GenBank/DDBJ whole genome shotgun (WGS) entry which is preliminary data.</text>
</comment>
<dbReference type="RefSeq" id="WP_058501371.1">
    <property type="nucleotide sequence ID" value="NZ_CAAAJA010000040.1"/>
</dbReference>
<dbReference type="STRING" id="454.Lisr_1009"/>
<organism evidence="2 3">
    <name type="scientific">Legionella israelensis</name>
    <dbReference type="NCBI Taxonomy" id="454"/>
    <lineage>
        <taxon>Bacteria</taxon>
        <taxon>Pseudomonadati</taxon>
        <taxon>Pseudomonadota</taxon>
        <taxon>Gammaproteobacteria</taxon>
        <taxon>Legionellales</taxon>
        <taxon>Legionellaceae</taxon>
        <taxon>Legionella</taxon>
    </lineage>
</organism>
<name>A0A0W0W3N6_9GAMM</name>